<dbReference type="InterPro" id="IPR046670">
    <property type="entry name" value="DUF6540"/>
</dbReference>
<proteinExistence type="predicted"/>
<evidence type="ECO:0000313" key="1">
    <source>
        <dbReference type="EMBL" id="KAF2765510.1"/>
    </source>
</evidence>
<dbReference type="EMBL" id="ML995890">
    <property type="protein sequence ID" value="KAF2765510.1"/>
    <property type="molecule type" value="Genomic_DNA"/>
</dbReference>
<organism evidence="1 2">
    <name type="scientific">Teratosphaeria nubilosa</name>
    <dbReference type="NCBI Taxonomy" id="161662"/>
    <lineage>
        <taxon>Eukaryota</taxon>
        <taxon>Fungi</taxon>
        <taxon>Dikarya</taxon>
        <taxon>Ascomycota</taxon>
        <taxon>Pezizomycotina</taxon>
        <taxon>Dothideomycetes</taxon>
        <taxon>Dothideomycetidae</taxon>
        <taxon>Mycosphaerellales</taxon>
        <taxon>Teratosphaeriaceae</taxon>
        <taxon>Teratosphaeria</taxon>
    </lineage>
</organism>
<dbReference type="AlphaFoldDB" id="A0A6G1KYL4"/>
<evidence type="ECO:0000313" key="2">
    <source>
        <dbReference type="Proteomes" id="UP000799436"/>
    </source>
</evidence>
<protein>
    <submittedName>
        <fullName evidence="1">Uncharacterized protein</fullName>
    </submittedName>
</protein>
<name>A0A6G1KYL4_9PEZI</name>
<sequence>MSEFVLSIVVKGPGTEPKHRSHWALAIHRRNDQRGVLLHVSLIDLSRLIYQFDMRRDVLLRSRSSEGSFIVAALAHSNVRRAAELISEEPTPRDGVERCQDWVLRAVISLEAEEIVPPGTSDWVSGLVGQSADSVAQAVSARWSSTDA</sequence>
<accession>A0A6G1KYL4</accession>
<dbReference type="Pfam" id="PF20174">
    <property type="entry name" value="DUF6540"/>
    <property type="match status" value="1"/>
</dbReference>
<reference evidence="1" key="1">
    <citation type="journal article" date="2020" name="Stud. Mycol.">
        <title>101 Dothideomycetes genomes: a test case for predicting lifestyles and emergence of pathogens.</title>
        <authorList>
            <person name="Haridas S."/>
            <person name="Albert R."/>
            <person name="Binder M."/>
            <person name="Bloem J."/>
            <person name="Labutti K."/>
            <person name="Salamov A."/>
            <person name="Andreopoulos B."/>
            <person name="Baker S."/>
            <person name="Barry K."/>
            <person name="Bills G."/>
            <person name="Bluhm B."/>
            <person name="Cannon C."/>
            <person name="Castanera R."/>
            <person name="Culley D."/>
            <person name="Daum C."/>
            <person name="Ezra D."/>
            <person name="Gonzalez J."/>
            <person name="Henrissat B."/>
            <person name="Kuo A."/>
            <person name="Liang C."/>
            <person name="Lipzen A."/>
            <person name="Lutzoni F."/>
            <person name="Magnuson J."/>
            <person name="Mondo S."/>
            <person name="Nolan M."/>
            <person name="Ohm R."/>
            <person name="Pangilinan J."/>
            <person name="Park H.-J."/>
            <person name="Ramirez L."/>
            <person name="Alfaro M."/>
            <person name="Sun H."/>
            <person name="Tritt A."/>
            <person name="Yoshinaga Y."/>
            <person name="Zwiers L.-H."/>
            <person name="Turgeon B."/>
            <person name="Goodwin S."/>
            <person name="Spatafora J."/>
            <person name="Crous P."/>
            <person name="Grigoriev I."/>
        </authorList>
    </citation>
    <scope>NUCLEOTIDE SEQUENCE</scope>
    <source>
        <strain evidence="1">CBS 116005</strain>
    </source>
</reference>
<keyword evidence="2" id="KW-1185">Reference proteome</keyword>
<gene>
    <name evidence="1" type="ORF">EJ03DRAFT_207092</name>
</gene>
<dbReference type="OrthoDB" id="5271495at2759"/>
<dbReference type="Proteomes" id="UP000799436">
    <property type="component" value="Unassembled WGS sequence"/>
</dbReference>